<sequence>MSLEIHFNQVMQVLLGSYAHRDISAQQLIHTLDLTLLDEHATTESLSRLKNKANQNEVAALCIYLNHLDQFSCHNSIPLATVVNFPQGAEDLDSSLGSIKKAMQMGVAEIDYVFPYQQYLQGEKQKALGQCGVISKLCRQNHLTLKIILETGAFPDMKSVYTASHELIELGCDFIKTSTGKLPTGASLSAAFAILSAIKESKADCGIKVSGGIKSAHEAYSYAILSELLLNKHINKSWFRIGASSLLDELLKII</sequence>
<dbReference type="Pfam" id="PF01791">
    <property type="entry name" value="DeoC"/>
    <property type="match status" value="1"/>
</dbReference>
<evidence type="ECO:0000256" key="1">
    <source>
        <dbReference type="ARBA" id="ARBA00004816"/>
    </source>
</evidence>
<dbReference type="SUPFAM" id="SSF51569">
    <property type="entry name" value="Aldolase"/>
    <property type="match status" value="1"/>
</dbReference>
<dbReference type="InterPro" id="IPR013785">
    <property type="entry name" value="Aldolase_TIM"/>
</dbReference>
<evidence type="ECO:0000313" key="10">
    <source>
        <dbReference type="Proteomes" id="UP000254554"/>
    </source>
</evidence>
<evidence type="ECO:0000256" key="3">
    <source>
        <dbReference type="ARBA" id="ARBA00012515"/>
    </source>
</evidence>
<evidence type="ECO:0000256" key="2">
    <source>
        <dbReference type="ARBA" id="ARBA00009473"/>
    </source>
</evidence>
<dbReference type="PANTHER" id="PTHR10889:SF3">
    <property type="entry name" value="DEOXYRIBOSE-PHOSPHATE ALDOLASE"/>
    <property type="match status" value="1"/>
</dbReference>
<reference evidence="9 10" key="1">
    <citation type="submission" date="2018-06" db="EMBL/GenBank/DDBJ databases">
        <authorList>
            <consortium name="Pathogen Informatics"/>
            <person name="Doyle S."/>
        </authorList>
    </citation>
    <scope>NUCLEOTIDE SEQUENCE [LARGE SCALE GENOMIC DNA]</scope>
    <source>
        <strain evidence="9 10">NCTC11370</strain>
    </source>
</reference>
<evidence type="ECO:0000256" key="8">
    <source>
        <dbReference type="ARBA" id="ARBA00048791"/>
    </source>
</evidence>
<dbReference type="GO" id="GO:0016052">
    <property type="term" value="P:carbohydrate catabolic process"/>
    <property type="evidence" value="ECO:0007669"/>
    <property type="project" value="TreeGrafter"/>
</dbReference>
<evidence type="ECO:0000256" key="6">
    <source>
        <dbReference type="ARBA" id="ARBA00031814"/>
    </source>
</evidence>
<comment type="catalytic activity">
    <reaction evidence="8">
        <text>2-deoxy-D-ribose 5-phosphate = D-glyceraldehyde 3-phosphate + acetaldehyde</text>
        <dbReference type="Rhea" id="RHEA:12821"/>
        <dbReference type="ChEBI" id="CHEBI:15343"/>
        <dbReference type="ChEBI" id="CHEBI:59776"/>
        <dbReference type="ChEBI" id="CHEBI:62877"/>
        <dbReference type="EC" id="4.1.2.4"/>
    </reaction>
</comment>
<evidence type="ECO:0000256" key="7">
    <source>
        <dbReference type="ARBA" id="ARBA00032755"/>
    </source>
</evidence>
<dbReference type="InterPro" id="IPR011343">
    <property type="entry name" value="DeoC"/>
</dbReference>
<dbReference type="OrthoDB" id="6579831at2"/>
<keyword evidence="5" id="KW-0704">Schiff base</keyword>
<comment type="similarity">
    <text evidence="2">Belongs to the DeoC/FbaB aldolase family. DeoC type 2 subfamily.</text>
</comment>
<dbReference type="SMART" id="SM01133">
    <property type="entry name" value="DeoC"/>
    <property type="match status" value="1"/>
</dbReference>
<dbReference type="RefSeq" id="WP_010653837.1">
    <property type="nucleotide sequence ID" value="NZ_JAPHOO010000001.1"/>
</dbReference>
<dbReference type="PANTHER" id="PTHR10889">
    <property type="entry name" value="DEOXYRIBOSE-PHOSPHATE ALDOLASE"/>
    <property type="match status" value="1"/>
</dbReference>
<dbReference type="PIRSF" id="PIRSF001357">
    <property type="entry name" value="DeoC"/>
    <property type="match status" value="1"/>
</dbReference>
<dbReference type="AlphaFoldDB" id="A0A377G9X1"/>
<dbReference type="EC" id="4.1.2.4" evidence="3"/>
<evidence type="ECO:0000313" key="9">
    <source>
        <dbReference type="EMBL" id="STO21563.1"/>
    </source>
</evidence>
<dbReference type="GO" id="GO:0009264">
    <property type="term" value="P:deoxyribonucleotide catabolic process"/>
    <property type="evidence" value="ECO:0007669"/>
    <property type="project" value="InterPro"/>
</dbReference>
<evidence type="ECO:0000256" key="4">
    <source>
        <dbReference type="ARBA" id="ARBA00023239"/>
    </source>
</evidence>
<dbReference type="GO" id="GO:0005737">
    <property type="term" value="C:cytoplasm"/>
    <property type="evidence" value="ECO:0007669"/>
    <property type="project" value="InterPro"/>
</dbReference>
<organism evidence="9 10">
    <name type="scientific">Fluoribacter dumoffii</name>
    <dbReference type="NCBI Taxonomy" id="463"/>
    <lineage>
        <taxon>Bacteria</taxon>
        <taxon>Pseudomonadati</taxon>
        <taxon>Pseudomonadota</taxon>
        <taxon>Gammaproteobacteria</taxon>
        <taxon>Legionellales</taxon>
        <taxon>Legionellaceae</taxon>
        <taxon>Fluoribacter</taxon>
    </lineage>
</organism>
<gene>
    <name evidence="9" type="primary">deoC</name>
    <name evidence="9" type="ORF">NCTC11370_01631</name>
</gene>
<dbReference type="Proteomes" id="UP000254554">
    <property type="component" value="Unassembled WGS sequence"/>
</dbReference>
<dbReference type="Gene3D" id="3.20.20.70">
    <property type="entry name" value="Aldolase class I"/>
    <property type="match status" value="1"/>
</dbReference>
<dbReference type="GO" id="GO:0004139">
    <property type="term" value="F:deoxyribose-phosphate aldolase activity"/>
    <property type="evidence" value="ECO:0007669"/>
    <property type="project" value="UniProtKB-EC"/>
</dbReference>
<evidence type="ECO:0000256" key="5">
    <source>
        <dbReference type="ARBA" id="ARBA00023270"/>
    </source>
</evidence>
<proteinExistence type="inferred from homology"/>
<dbReference type="STRING" id="1094715.GCA_000236165_00793"/>
<comment type="pathway">
    <text evidence="1">Carbohydrate degradation; 2-deoxy-D-ribose 1-phosphate degradation; D-glyceraldehyde 3-phosphate and acetaldehyde from 2-deoxy-alpha-D-ribose 1-phosphate: step 2/2.</text>
</comment>
<dbReference type="EMBL" id="UGGT01000001">
    <property type="protein sequence ID" value="STO21563.1"/>
    <property type="molecule type" value="Genomic_DNA"/>
</dbReference>
<keyword evidence="10" id="KW-1185">Reference proteome</keyword>
<keyword evidence="4 9" id="KW-0456">Lyase</keyword>
<name>A0A377G9X1_9GAMM</name>
<dbReference type="InterPro" id="IPR002915">
    <property type="entry name" value="DeoC/FbaB/LacD_aldolase"/>
</dbReference>
<dbReference type="GeneID" id="93291806"/>
<accession>A0A377G9X1</accession>
<protein>
    <recommendedName>
        <fullName evidence="3">deoxyribose-phosphate aldolase</fullName>
        <ecNumber evidence="3">4.1.2.4</ecNumber>
    </recommendedName>
    <alternativeName>
        <fullName evidence="7">2-deoxy-D-ribose 5-phosphate aldolase</fullName>
    </alternativeName>
    <alternativeName>
        <fullName evidence="6">Phosphodeoxyriboaldolase</fullName>
    </alternativeName>
</protein>